<keyword evidence="1" id="KW-0812">Transmembrane</keyword>
<evidence type="ECO:0000313" key="3">
    <source>
        <dbReference type="WBParaSite" id="PEQ_0000877701-mRNA-1"/>
    </source>
</evidence>
<dbReference type="AlphaFoldDB" id="A0A914RR44"/>
<dbReference type="Proteomes" id="UP000887564">
    <property type="component" value="Unplaced"/>
</dbReference>
<protein>
    <submittedName>
        <fullName evidence="3">Uncharacterized protein</fullName>
    </submittedName>
</protein>
<evidence type="ECO:0000256" key="1">
    <source>
        <dbReference type="SAM" id="Phobius"/>
    </source>
</evidence>
<reference evidence="3" key="1">
    <citation type="submission" date="2022-11" db="UniProtKB">
        <authorList>
            <consortium name="WormBaseParasite"/>
        </authorList>
    </citation>
    <scope>IDENTIFICATION</scope>
</reference>
<feature type="transmembrane region" description="Helical" evidence="1">
    <location>
        <begin position="42"/>
        <end position="61"/>
    </location>
</feature>
<keyword evidence="1" id="KW-0472">Membrane</keyword>
<dbReference type="WBParaSite" id="PEQ_0000877701-mRNA-1">
    <property type="protein sequence ID" value="PEQ_0000877701-mRNA-1"/>
    <property type="gene ID" value="PEQ_0000877701"/>
</dbReference>
<sequence length="75" mass="7954">MDDVPMSVSNTQLTSTAIVATTLDRTSSSGAPLMPLGDEQHSLISLLLILWIVIVPSAGHYDMRRNALVGVSSAM</sequence>
<keyword evidence="2" id="KW-1185">Reference proteome</keyword>
<organism evidence="2 3">
    <name type="scientific">Parascaris equorum</name>
    <name type="common">Equine roundworm</name>
    <dbReference type="NCBI Taxonomy" id="6256"/>
    <lineage>
        <taxon>Eukaryota</taxon>
        <taxon>Metazoa</taxon>
        <taxon>Ecdysozoa</taxon>
        <taxon>Nematoda</taxon>
        <taxon>Chromadorea</taxon>
        <taxon>Rhabditida</taxon>
        <taxon>Spirurina</taxon>
        <taxon>Ascaridomorpha</taxon>
        <taxon>Ascaridoidea</taxon>
        <taxon>Ascarididae</taxon>
        <taxon>Parascaris</taxon>
    </lineage>
</organism>
<keyword evidence="1" id="KW-1133">Transmembrane helix</keyword>
<name>A0A914RR44_PAREQ</name>
<proteinExistence type="predicted"/>
<accession>A0A914RR44</accession>
<evidence type="ECO:0000313" key="2">
    <source>
        <dbReference type="Proteomes" id="UP000887564"/>
    </source>
</evidence>